<accession>A0ABQ4GJ43</accession>
<evidence type="ECO:0000259" key="5">
    <source>
        <dbReference type="Pfam" id="PF07702"/>
    </source>
</evidence>
<name>A0ABQ4GJ43_9ACTN</name>
<dbReference type="InterPro" id="IPR011663">
    <property type="entry name" value="UTRA"/>
</dbReference>
<keyword evidence="3" id="KW-0804">Transcription</keyword>
<evidence type="ECO:0000256" key="1">
    <source>
        <dbReference type="ARBA" id="ARBA00023015"/>
    </source>
</evidence>
<evidence type="ECO:0000313" key="6">
    <source>
        <dbReference type="EMBL" id="GIH61451.1"/>
    </source>
</evidence>
<keyword evidence="1" id="KW-0805">Transcription regulation</keyword>
<dbReference type="Pfam" id="PF07702">
    <property type="entry name" value="UTRA"/>
    <property type="match status" value="1"/>
</dbReference>
<dbReference type="InterPro" id="IPR000524">
    <property type="entry name" value="Tscrpt_reg_HTH_GntR"/>
</dbReference>
<dbReference type="Proteomes" id="UP000660454">
    <property type="component" value="Unassembled WGS sequence"/>
</dbReference>
<dbReference type="PANTHER" id="PTHR44846:SF17">
    <property type="entry name" value="GNTR-FAMILY TRANSCRIPTIONAL REGULATOR"/>
    <property type="match status" value="1"/>
</dbReference>
<dbReference type="InterPro" id="IPR036388">
    <property type="entry name" value="WH-like_DNA-bd_sf"/>
</dbReference>
<evidence type="ECO:0008006" key="8">
    <source>
        <dbReference type="Google" id="ProtNLM"/>
    </source>
</evidence>
<evidence type="ECO:0000256" key="2">
    <source>
        <dbReference type="ARBA" id="ARBA00023125"/>
    </source>
</evidence>
<feature type="domain" description="UbiC transcription regulator-associated" evidence="5">
    <location>
        <begin position="194"/>
        <end position="266"/>
    </location>
</feature>
<dbReference type="EMBL" id="BOOF01000009">
    <property type="protein sequence ID" value="GIH61451.1"/>
    <property type="molecule type" value="Genomic_DNA"/>
</dbReference>
<protein>
    <recommendedName>
        <fullName evidence="8">GntR family transcriptional regulator</fullName>
    </recommendedName>
</protein>
<feature type="domain" description="HTH gntR-type" evidence="4">
    <location>
        <begin position="46"/>
        <end position="78"/>
    </location>
</feature>
<dbReference type="Gene3D" id="1.10.10.10">
    <property type="entry name" value="Winged helix-like DNA-binding domain superfamily/Winged helix DNA-binding domain"/>
    <property type="match status" value="1"/>
</dbReference>
<dbReference type="Gene3D" id="3.40.1410.10">
    <property type="entry name" value="Chorismate lyase-like"/>
    <property type="match status" value="1"/>
</dbReference>
<keyword evidence="7" id="KW-1185">Reference proteome</keyword>
<dbReference type="Pfam" id="PF00392">
    <property type="entry name" value="GntR"/>
    <property type="match status" value="1"/>
</dbReference>
<gene>
    <name evidence="6" type="ORF">Msi02_22680</name>
</gene>
<sequence>MSVSHSGWASGPFVDAGFASSFIVDLLTSLPAGSPRRATCSVTWISEYATSRPTIRKAIAQLAGEGLLTVAHGRGTFVRPTPDRRLLLTGWPDHEDLLSPAYDPAKQGWEYVTVPSEAERAQSKVTPNSALFMTAEGSRADILAVRRGTMVVYRYAYWQHTKTRARIHLSSYVLADQVATIKGEGSGREIESHVEPEDYYAHLERQHGPLRWTTAVHARMPYGETYEDLGMEPIGTPLLVVRRVMLSQHGRPLEFTEIEAPGDRFEAASVSDHDTAEPGALAALRV</sequence>
<keyword evidence="2" id="KW-0238">DNA-binding</keyword>
<reference evidence="6 7" key="1">
    <citation type="submission" date="2021-01" db="EMBL/GenBank/DDBJ databases">
        <title>Whole genome shotgun sequence of Microbispora siamensis NBRC 104113.</title>
        <authorList>
            <person name="Komaki H."/>
            <person name="Tamura T."/>
        </authorList>
    </citation>
    <scope>NUCLEOTIDE SEQUENCE [LARGE SCALE GENOMIC DNA]</scope>
    <source>
        <strain evidence="6 7">NBRC 104113</strain>
    </source>
</reference>
<evidence type="ECO:0000256" key="3">
    <source>
        <dbReference type="ARBA" id="ARBA00023163"/>
    </source>
</evidence>
<dbReference type="PANTHER" id="PTHR44846">
    <property type="entry name" value="MANNOSYL-D-GLYCERATE TRANSPORT/METABOLISM SYSTEM REPRESSOR MNGR-RELATED"/>
    <property type="match status" value="1"/>
</dbReference>
<proteinExistence type="predicted"/>
<dbReference type="SUPFAM" id="SSF64288">
    <property type="entry name" value="Chorismate lyase-like"/>
    <property type="match status" value="1"/>
</dbReference>
<dbReference type="InterPro" id="IPR028978">
    <property type="entry name" value="Chorismate_lyase_/UTRA_dom_sf"/>
</dbReference>
<organism evidence="6 7">
    <name type="scientific">Microbispora siamensis</name>
    <dbReference type="NCBI Taxonomy" id="564413"/>
    <lineage>
        <taxon>Bacteria</taxon>
        <taxon>Bacillati</taxon>
        <taxon>Actinomycetota</taxon>
        <taxon>Actinomycetes</taxon>
        <taxon>Streptosporangiales</taxon>
        <taxon>Streptosporangiaceae</taxon>
        <taxon>Microbispora</taxon>
    </lineage>
</organism>
<evidence type="ECO:0000259" key="4">
    <source>
        <dbReference type="Pfam" id="PF00392"/>
    </source>
</evidence>
<dbReference type="InterPro" id="IPR050679">
    <property type="entry name" value="Bact_HTH_transcr_reg"/>
</dbReference>
<comment type="caution">
    <text evidence="6">The sequence shown here is derived from an EMBL/GenBank/DDBJ whole genome shotgun (WGS) entry which is preliminary data.</text>
</comment>
<evidence type="ECO:0000313" key="7">
    <source>
        <dbReference type="Proteomes" id="UP000660454"/>
    </source>
</evidence>